<sequence length="892" mass="100255">MTSSEGGEAVLLVGEGNFSFSAALSRIVTTETNYITSGTDDITRETDNITTGTDDIAGGRGLRITATCLQTKEEALRHHGSAHNIHTITHSGGEVLFEVDCTRLSECVCLRGRQFDRVIFNFPHCGRKSGVKKNRLLLKHFFLSCVGVLKEEGEVLVSLCNGQGGTPADRPMREWHNSWQVVAMAAEAGLILNEVRPFDGEKPDSYQSTGYRSQDKCFHAEQGVTHVFSRSVACSAPQRKDMKQHILGGRPLTYHIPAELSHYIHRGFLSNSNHPVRLVQDFLVQALEREWPVSMVTEPLPLLIHSSPQRLNACCPEIQDTHTHCYWLHPSHTHTPSHTPSDDHKHIDTLLTDTHITYDSEDEGRERECSSRFKECVGEGEECVGEGEECVGEGEEYVGEGEECVGEGEECVGEGEECVGEGEECVGEGEECVGEGEECVGVGGYVLRPSLLPQMEILRKEIEHREEVLHGVSGLVFQRVHISPWSPPAFHQLLLWGAWPKASQSIPDLGRSLERLLTPYGLSLAEEQGSLWLAAEPMGRLGRLWADDLTDGVSVCLNLDLLASLVYSLPDWRLLWSPDPRFLNHFLLRPLPGQPFHPFSLFPQSFVYDISFWAGPDWQEAAFHALVREASREMVENVTLIDTYKSNTQTDAHPDVTHTYTPNTQTDTHPDLTHTYTPYTHPDLTHTYTPNTQTDAHIDLTHTYTPNTQTDTHPDLTHTYTPYTHPDVPHTYTPNTQTDTHLDLTHTYTPNTQTDTHPDLTHTYTPYTHPDVPHTYTQTDTHPDVPHTYTPNTQTDTHPDVPHTYTPNTQTDTHPDVTHTYTPNTQTDTHPDVPHTYTPNTQTDTHPDVTHTSYCYRLTYRSHTHALSHTRALKLHTHLQSLLSTRMHLTVR</sequence>
<name>A0A8C7MMT9_ONCKI</name>
<accession>A0A8C7MMT9</accession>
<evidence type="ECO:0000259" key="2">
    <source>
        <dbReference type="Pfam" id="PF10354"/>
    </source>
</evidence>
<dbReference type="Gene3D" id="3.30.70.380">
    <property type="entry name" value="Ferrodoxin-fold anticodon-binding domain"/>
    <property type="match status" value="1"/>
</dbReference>
<dbReference type="RefSeq" id="XP_031665336.1">
    <property type="nucleotide sequence ID" value="XM_031809476.1"/>
</dbReference>
<dbReference type="InterPro" id="IPR036690">
    <property type="entry name" value="Fdx_antiC-bd_sf"/>
</dbReference>
<dbReference type="Proteomes" id="UP000694557">
    <property type="component" value="Unassembled WGS sequence"/>
</dbReference>
<feature type="compositionally biased region" description="Polar residues" evidence="1">
    <location>
        <begin position="658"/>
        <end position="667"/>
    </location>
</feature>
<dbReference type="SUPFAM" id="SSF53335">
    <property type="entry name" value="S-adenosyl-L-methionine-dependent methyltransferases"/>
    <property type="match status" value="1"/>
</dbReference>
<protein>
    <recommendedName>
        <fullName evidence="2">25S rRNA (uridine-N(3))-methyltransferase BMT5-like domain-containing protein</fullName>
    </recommendedName>
</protein>
<dbReference type="Ensembl" id="ENSOKIT00005070533.1">
    <property type="protein sequence ID" value="ENSOKIP00005066316.1"/>
    <property type="gene ID" value="ENSOKIG00005028529.1"/>
</dbReference>
<feature type="region of interest" description="Disordered" evidence="1">
    <location>
        <begin position="744"/>
        <end position="845"/>
    </location>
</feature>
<dbReference type="InterPro" id="IPR019446">
    <property type="entry name" value="BMT5-like"/>
</dbReference>
<dbReference type="GO" id="GO:0070475">
    <property type="term" value="P:rRNA base methylation"/>
    <property type="evidence" value="ECO:0007669"/>
    <property type="project" value="InterPro"/>
</dbReference>
<dbReference type="GeneID" id="109885196"/>
<dbReference type="RefSeq" id="XP_031665337.1">
    <property type="nucleotide sequence ID" value="XM_031809477.1"/>
</dbReference>
<dbReference type="Pfam" id="PF10354">
    <property type="entry name" value="BMT5-like"/>
    <property type="match status" value="1"/>
</dbReference>
<feature type="domain" description="25S rRNA (uridine-N(3))-methyltransferase BMT5-like" evidence="2">
    <location>
        <begin position="11"/>
        <end position="209"/>
    </location>
</feature>
<dbReference type="GeneTree" id="ENSGT00940000160701"/>
<dbReference type="GO" id="GO:0070042">
    <property type="term" value="F:rRNA (uridine-N3-)-methyltransferase activity"/>
    <property type="evidence" value="ECO:0007669"/>
    <property type="project" value="InterPro"/>
</dbReference>
<dbReference type="PANTHER" id="PTHR11538">
    <property type="entry name" value="PHENYLALANYL-TRNA SYNTHETASE"/>
    <property type="match status" value="1"/>
</dbReference>
<feature type="compositionally biased region" description="Polar residues" evidence="1">
    <location>
        <begin position="819"/>
        <end position="828"/>
    </location>
</feature>
<dbReference type="KEGG" id="oki:109885196"/>
<feature type="region of interest" description="Disordered" evidence="1">
    <location>
        <begin position="651"/>
        <end position="671"/>
    </location>
</feature>
<dbReference type="GO" id="GO:0005737">
    <property type="term" value="C:cytoplasm"/>
    <property type="evidence" value="ECO:0007669"/>
    <property type="project" value="TreeGrafter"/>
</dbReference>
<dbReference type="CTD" id="91893"/>
<reference evidence="3" key="1">
    <citation type="submission" date="2025-08" db="UniProtKB">
        <authorList>
            <consortium name="Ensembl"/>
        </authorList>
    </citation>
    <scope>IDENTIFICATION</scope>
</reference>
<organism evidence="3 4">
    <name type="scientific">Oncorhynchus kisutch</name>
    <name type="common">Coho salmon</name>
    <name type="synonym">Salmo kisutch</name>
    <dbReference type="NCBI Taxonomy" id="8019"/>
    <lineage>
        <taxon>Eukaryota</taxon>
        <taxon>Metazoa</taxon>
        <taxon>Chordata</taxon>
        <taxon>Craniata</taxon>
        <taxon>Vertebrata</taxon>
        <taxon>Euteleostomi</taxon>
        <taxon>Actinopterygii</taxon>
        <taxon>Neopterygii</taxon>
        <taxon>Teleostei</taxon>
        <taxon>Protacanthopterygii</taxon>
        <taxon>Salmoniformes</taxon>
        <taxon>Salmonidae</taxon>
        <taxon>Salmoninae</taxon>
        <taxon>Oncorhynchus</taxon>
    </lineage>
</organism>
<keyword evidence="4" id="KW-1185">Reference proteome</keyword>
<dbReference type="AlphaFoldDB" id="A0A8C7MMT9"/>
<dbReference type="SUPFAM" id="SSF54991">
    <property type="entry name" value="Anticodon-binding domain of PheRS"/>
    <property type="match status" value="1"/>
</dbReference>
<reference evidence="3" key="2">
    <citation type="submission" date="2025-09" db="UniProtKB">
        <authorList>
            <consortium name="Ensembl"/>
        </authorList>
    </citation>
    <scope>IDENTIFICATION</scope>
</reference>
<dbReference type="PANTHER" id="PTHR11538:SF26">
    <property type="entry name" value="FERREDOXIN-FOLD ANTICODON-BINDING DOMAIN-CONTAINING PROTEIN 1"/>
    <property type="match status" value="1"/>
</dbReference>
<evidence type="ECO:0000313" key="4">
    <source>
        <dbReference type="Proteomes" id="UP000694557"/>
    </source>
</evidence>
<proteinExistence type="predicted"/>
<evidence type="ECO:0000313" key="3">
    <source>
        <dbReference type="Ensembl" id="ENSOKIP00005066316.1"/>
    </source>
</evidence>
<dbReference type="InterPro" id="IPR029063">
    <property type="entry name" value="SAM-dependent_MTases_sf"/>
</dbReference>
<gene>
    <name evidence="3" type="primary">fdxacb1</name>
</gene>
<evidence type="ECO:0000256" key="1">
    <source>
        <dbReference type="SAM" id="MobiDB-lite"/>
    </source>
</evidence>